<evidence type="ECO:0008006" key="3">
    <source>
        <dbReference type="Google" id="ProtNLM"/>
    </source>
</evidence>
<protein>
    <recommendedName>
        <fullName evidence="3">High-potential iron-sulfur protein</fullName>
    </recommendedName>
</protein>
<dbReference type="GO" id="GO:0019646">
    <property type="term" value="P:aerobic electron transport chain"/>
    <property type="evidence" value="ECO:0007669"/>
    <property type="project" value="InterPro"/>
</dbReference>
<name>A0A8B2NZJ9_9HYPH</name>
<organism evidence="1 2">
    <name type="scientific">Acuticoccus sediminis</name>
    <dbReference type="NCBI Taxonomy" id="2184697"/>
    <lineage>
        <taxon>Bacteria</taxon>
        <taxon>Pseudomonadati</taxon>
        <taxon>Pseudomonadota</taxon>
        <taxon>Alphaproteobacteria</taxon>
        <taxon>Hyphomicrobiales</taxon>
        <taxon>Amorphaceae</taxon>
        <taxon>Acuticoccus</taxon>
    </lineage>
</organism>
<dbReference type="AlphaFoldDB" id="A0A8B2NZJ9"/>
<dbReference type="Gene3D" id="4.10.490.10">
    <property type="entry name" value="High potential iron-sulphur protein"/>
    <property type="match status" value="1"/>
</dbReference>
<comment type="caution">
    <text evidence="1">The sequence shown here is derived from an EMBL/GenBank/DDBJ whole genome shotgun (WGS) entry which is preliminary data.</text>
</comment>
<reference evidence="1 2" key="1">
    <citation type="submission" date="2018-05" db="EMBL/GenBank/DDBJ databases">
        <title>Acuticoccus sediminis sp. nov., isolated from deep-sea sediment of Indian Ocean.</title>
        <authorList>
            <person name="Liu X."/>
            <person name="Lai Q."/>
            <person name="Du Y."/>
            <person name="Sun F."/>
            <person name="Zhang X."/>
            <person name="Wang S."/>
            <person name="Shao Z."/>
        </authorList>
    </citation>
    <scope>NUCLEOTIDE SEQUENCE [LARGE SCALE GENOMIC DNA]</scope>
    <source>
        <strain evidence="1 2">PTG4-2</strain>
    </source>
</reference>
<gene>
    <name evidence="1" type="ORF">DLJ53_07355</name>
</gene>
<dbReference type="GO" id="GO:0009055">
    <property type="term" value="F:electron transfer activity"/>
    <property type="evidence" value="ECO:0007669"/>
    <property type="project" value="InterPro"/>
</dbReference>
<accession>A0A8B2NZJ9</accession>
<dbReference type="SUPFAM" id="SSF57652">
    <property type="entry name" value="HIPIP (high potential iron protein)"/>
    <property type="match status" value="1"/>
</dbReference>
<proteinExistence type="predicted"/>
<dbReference type="EMBL" id="QHHQ01000001">
    <property type="protein sequence ID" value="RAI04251.1"/>
    <property type="molecule type" value="Genomic_DNA"/>
</dbReference>
<keyword evidence="2" id="KW-1185">Reference proteome</keyword>
<dbReference type="Proteomes" id="UP000249590">
    <property type="component" value="Unassembled WGS sequence"/>
</dbReference>
<dbReference type="InterPro" id="IPR036369">
    <property type="entry name" value="HIPIP_sf"/>
</dbReference>
<sequence>MGSRAMDAEGVRNMPRVLIEGRSRPFDKAVMGMAFDLRGSEGLDRASVKYADRPHGVQRCAECTHVLAAAQGVRCSIVEGQVGLNGWCALWTPGD</sequence>
<evidence type="ECO:0000313" key="2">
    <source>
        <dbReference type="Proteomes" id="UP000249590"/>
    </source>
</evidence>
<evidence type="ECO:0000313" key="1">
    <source>
        <dbReference type="EMBL" id="RAI04251.1"/>
    </source>
</evidence>